<dbReference type="Proteomes" id="UP000543556">
    <property type="component" value="Unassembled WGS sequence"/>
</dbReference>
<reference evidence="1 2" key="1">
    <citation type="submission" date="2020-02" db="EMBL/GenBank/DDBJ databases">
        <title>Genome sequence of strain AETb3-4.</title>
        <authorList>
            <person name="Gao J."/>
            <person name="Zhang X."/>
        </authorList>
    </citation>
    <scope>NUCLEOTIDE SEQUENCE [LARGE SCALE GENOMIC DNA]</scope>
    <source>
        <strain evidence="1 2">AETb3-4</strain>
    </source>
</reference>
<proteinExistence type="predicted"/>
<gene>
    <name evidence="1" type="ORF">G6034_14635</name>
</gene>
<dbReference type="AlphaFoldDB" id="A0A7Y7IIZ3"/>
<protein>
    <recommendedName>
        <fullName evidence="3">Toprim domain-containing protein</fullName>
    </recommendedName>
</protein>
<accession>A0A7Y7IIZ3</accession>
<evidence type="ECO:0000313" key="2">
    <source>
        <dbReference type="Proteomes" id="UP000543556"/>
    </source>
</evidence>
<evidence type="ECO:0000313" key="1">
    <source>
        <dbReference type="EMBL" id="NVM96117.1"/>
    </source>
</evidence>
<name>A0A7Y7IIZ3_9MICC</name>
<dbReference type="EMBL" id="JAAMFM010000024">
    <property type="protein sequence ID" value="NVM96117.1"/>
    <property type="molecule type" value="Genomic_DNA"/>
</dbReference>
<dbReference type="RefSeq" id="WP_176635836.1">
    <property type="nucleotide sequence ID" value="NZ_JAAMFM010000024.1"/>
</dbReference>
<evidence type="ECO:0008006" key="3">
    <source>
        <dbReference type="Google" id="ProtNLM"/>
    </source>
</evidence>
<comment type="caution">
    <text evidence="1">The sequence shown here is derived from an EMBL/GenBank/DDBJ whole genome shotgun (WGS) entry which is preliminary data.</text>
</comment>
<keyword evidence="2" id="KW-1185">Reference proteome</keyword>
<organism evidence="1 2">
    <name type="scientific">Arthrobacter wenxiniae</name>
    <dbReference type="NCBI Taxonomy" id="2713570"/>
    <lineage>
        <taxon>Bacteria</taxon>
        <taxon>Bacillati</taxon>
        <taxon>Actinomycetota</taxon>
        <taxon>Actinomycetes</taxon>
        <taxon>Micrococcales</taxon>
        <taxon>Micrococcaceae</taxon>
        <taxon>Arthrobacter</taxon>
    </lineage>
</organism>
<sequence length="471" mass="50790">MTKGQRELIRNMITSLEVAREALDALGLKYKHQNGKLLSQCPAHDDQDASCSIAPGTNNEQTVVINCFAGCDWRNIKQASESALGNTGGPSFTRGSVPVATGFPSKSAARKKPAVDHGKRVEQARYPYRLEDGSVVFTKIRYAFPNSPKPGHKSFNFLPKDQQALKQLQAVRAVPVYNLPELKGCIAEGIPALAGEGEKDCETARQYGRTMICGHAGAAQRLPEEYVEQIRGLRLLWIVPDLDSPGTNYGLNWVAVAREADVPFQVMRTPLEVKGADLTDHFQARHGWGDLLDVTDEFLKLENADIAPLADAMPQVEAVTLTECEATYRTWMSSAYDMSVVHANLAARAAHEFEGEPVWLLTVDGSASGKTEGIAPLAATPNSIMVSEIASPGALLSGTSNSERSKEATGGLLNQVGAEGTLILKDFTSILSLGSDARAAVLAAFREVYDGSWTRQDRAAAVQAGRTLAHT</sequence>